<keyword evidence="3" id="KW-0012">Acyltransferase</keyword>
<dbReference type="InterPro" id="IPR016035">
    <property type="entry name" value="Acyl_Trfase/lysoPLipase"/>
</dbReference>
<dbReference type="InterPro" id="IPR050858">
    <property type="entry name" value="Mal-CoA-ACP_Trans/PKS_FabD"/>
</dbReference>
<dbReference type="Gene3D" id="3.30.70.250">
    <property type="entry name" value="Malonyl-CoA ACP transacylase, ACP-binding"/>
    <property type="match status" value="1"/>
</dbReference>
<evidence type="ECO:0000313" key="9">
    <source>
        <dbReference type="Proteomes" id="UP001210925"/>
    </source>
</evidence>
<evidence type="ECO:0000256" key="6">
    <source>
        <dbReference type="SAM" id="SignalP"/>
    </source>
</evidence>
<feature type="signal peptide" evidence="6">
    <location>
        <begin position="1"/>
        <end position="16"/>
    </location>
</feature>
<dbReference type="EMBL" id="JADGKB010000020">
    <property type="protein sequence ID" value="KAJ3259182.1"/>
    <property type="molecule type" value="Genomic_DNA"/>
</dbReference>
<evidence type="ECO:0000256" key="1">
    <source>
        <dbReference type="ARBA" id="ARBA00013258"/>
    </source>
</evidence>
<dbReference type="InterPro" id="IPR001227">
    <property type="entry name" value="Ac_transferase_dom_sf"/>
</dbReference>
<dbReference type="EC" id="2.3.1.39" evidence="1"/>
<dbReference type="SUPFAM" id="SSF55048">
    <property type="entry name" value="Probable ACP-binding domain of malonyl-CoA ACP transacylase"/>
    <property type="match status" value="1"/>
</dbReference>
<evidence type="ECO:0000256" key="3">
    <source>
        <dbReference type="ARBA" id="ARBA00023315"/>
    </source>
</evidence>
<dbReference type="Pfam" id="PF00698">
    <property type="entry name" value="Acyl_transf_1"/>
    <property type="match status" value="1"/>
</dbReference>
<dbReference type="AlphaFoldDB" id="A0AAD5UIM7"/>
<dbReference type="PANTHER" id="PTHR42681">
    <property type="entry name" value="MALONYL-COA-ACYL CARRIER PROTEIN TRANSACYLASE, MITOCHONDRIAL"/>
    <property type="match status" value="1"/>
</dbReference>
<comment type="catalytic activity">
    <reaction evidence="4">
        <text>holo-[ACP] + malonyl-CoA = malonyl-[ACP] + CoA</text>
        <dbReference type="Rhea" id="RHEA:41792"/>
        <dbReference type="Rhea" id="RHEA-COMP:9623"/>
        <dbReference type="Rhea" id="RHEA-COMP:9685"/>
        <dbReference type="ChEBI" id="CHEBI:57287"/>
        <dbReference type="ChEBI" id="CHEBI:57384"/>
        <dbReference type="ChEBI" id="CHEBI:64479"/>
        <dbReference type="ChEBI" id="CHEBI:78449"/>
        <dbReference type="EC" id="2.3.1.39"/>
    </reaction>
</comment>
<dbReference type="GO" id="GO:0004314">
    <property type="term" value="F:[acyl-carrier-protein] S-malonyltransferase activity"/>
    <property type="evidence" value="ECO:0007669"/>
    <property type="project" value="UniProtKB-EC"/>
</dbReference>
<dbReference type="SUPFAM" id="SSF52151">
    <property type="entry name" value="FabD/lysophospholipase-like"/>
    <property type="match status" value="1"/>
</dbReference>
<evidence type="ECO:0000256" key="4">
    <source>
        <dbReference type="ARBA" id="ARBA00048462"/>
    </source>
</evidence>
<proteinExistence type="predicted"/>
<feature type="region of interest" description="Disordered" evidence="5">
    <location>
        <begin position="22"/>
        <end position="51"/>
    </location>
</feature>
<dbReference type="Pfam" id="PF20238">
    <property type="entry name" value="BIM1-like_dom"/>
    <property type="match status" value="1"/>
</dbReference>
<dbReference type="PANTHER" id="PTHR42681:SF1">
    <property type="entry name" value="MALONYL-COA-ACYL CARRIER PROTEIN TRANSACYLASE, MITOCHONDRIAL"/>
    <property type="match status" value="1"/>
</dbReference>
<dbReference type="Gene3D" id="3.40.366.10">
    <property type="entry name" value="Malonyl-Coenzyme A Acyl Carrier Protein, domain 2"/>
    <property type="match status" value="1"/>
</dbReference>
<dbReference type="InterPro" id="IPR014043">
    <property type="entry name" value="Acyl_transferase_dom"/>
</dbReference>
<dbReference type="InterPro" id="IPR016036">
    <property type="entry name" value="Malonyl_transacylase_ACP-bd"/>
</dbReference>
<keyword evidence="2" id="KW-0808">Transferase</keyword>
<gene>
    <name evidence="8" type="ORF">HK103_002829</name>
</gene>
<dbReference type="SMART" id="SM00827">
    <property type="entry name" value="PKS_AT"/>
    <property type="match status" value="1"/>
</dbReference>
<evidence type="ECO:0000313" key="8">
    <source>
        <dbReference type="EMBL" id="KAJ3259182.1"/>
    </source>
</evidence>
<name>A0AAD5UIM7_9FUNG</name>
<keyword evidence="6" id="KW-0732">Signal</keyword>
<evidence type="ECO:0000256" key="5">
    <source>
        <dbReference type="SAM" id="MobiDB-lite"/>
    </source>
</evidence>
<evidence type="ECO:0000256" key="2">
    <source>
        <dbReference type="ARBA" id="ARBA00022679"/>
    </source>
</evidence>
<comment type="caution">
    <text evidence="8">The sequence shown here is derived from an EMBL/GenBank/DDBJ whole genome shotgun (WGS) entry which is preliminary data.</text>
</comment>
<organism evidence="8 9">
    <name type="scientific">Boothiomyces macroporosus</name>
    <dbReference type="NCBI Taxonomy" id="261099"/>
    <lineage>
        <taxon>Eukaryota</taxon>
        <taxon>Fungi</taxon>
        <taxon>Fungi incertae sedis</taxon>
        <taxon>Chytridiomycota</taxon>
        <taxon>Chytridiomycota incertae sedis</taxon>
        <taxon>Chytridiomycetes</taxon>
        <taxon>Rhizophydiales</taxon>
        <taxon>Terramycetaceae</taxon>
        <taxon>Boothiomyces</taxon>
    </lineage>
</organism>
<protein>
    <recommendedName>
        <fullName evidence="1">[acyl-carrier-protein] S-malonyltransferase</fullName>
        <ecNumber evidence="1">2.3.1.39</ecNumber>
    </recommendedName>
</protein>
<dbReference type="InterPro" id="IPR046530">
    <property type="entry name" value="BIM1-like_dom"/>
</dbReference>
<sequence>MKFAFLFALAAAQIHLQSPISRNSTTAATEDETAQLTGPCGGKTVPGPRSQQPLQFSISLDSKNSNAEIWINAAAGENPTTFPSSLFNANFTNAGPVTIAIDLSQIPGLNGLTPATVQIIQTSADTTHDRFICLDLLVNAPVSTSPPASASRKVAILFPGQGAQHVGMGADIYKEYASARQVIDECEEALGLRLKNIMFEGPQNILTSTINAQPAILCHSIALLRVLEQDFGFDIKKCTYAMGHSLGEYLVDAIRLVRLRGEAMQKSVNNKATAMRALIVTGDYLDAIEELMPRLTRSLPGEVAEIANINSRTQIVLSGTEKGVEYAASVFHSKGYTGRSLPLPVSAPFHCSLMEPAAEIMGPALDAISFQEPKIEVISNVTAKPVLLN</sequence>
<accession>A0AAD5UIM7</accession>
<dbReference type="GO" id="GO:0006633">
    <property type="term" value="P:fatty acid biosynthetic process"/>
    <property type="evidence" value="ECO:0007669"/>
    <property type="project" value="TreeGrafter"/>
</dbReference>
<dbReference type="GO" id="GO:0005739">
    <property type="term" value="C:mitochondrion"/>
    <property type="evidence" value="ECO:0007669"/>
    <property type="project" value="TreeGrafter"/>
</dbReference>
<evidence type="ECO:0000259" key="7">
    <source>
        <dbReference type="SMART" id="SM00827"/>
    </source>
</evidence>
<feature type="chain" id="PRO_5042284234" description="[acyl-carrier-protein] S-malonyltransferase" evidence="6">
    <location>
        <begin position="17"/>
        <end position="389"/>
    </location>
</feature>
<keyword evidence="9" id="KW-1185">Reference proteome</keyword>
<dbReference type="Proteomes" id="UP001210925">
    <property type="component" value="Unassembled WGS sequence"/>
</dbReference>
<reference evidence="8" key="1">
    <citation type="submission" date="2020-05" db="EMBL/GenBank/DDBJ databases">
        <title>Phylogenomic resolution of chytrid fungi.</title>
        <authorList>
            <person name="Stajich J.E."/>
            <person name="Amses K."/>
            <person name="Simmons R."/>
            <person name="Seto K."/>
            <person name="Myers J."/>
            <person name="Bonds A."/>
            <person name="Quandt C.A."/>
            <person name="Barry K."/>
            <person name="Liu P."/>
            <person name="Grigoriev I."/>
            <person name="Longcore J.E."/>
            <person name="James T.Y."/>
        </authorList>
    </citation>
    <scope>NUCLEOTIDE SEQUENCE</scope>
    <source>
        <strain evidence="8">PLAUS21</strain>
    </source>
</reference>
<feature type="domain" description="Malonyl-CoA:ACP transacylase (MAT)" evidence="7">
    <location>
        <begin position="157"/>
        <end position="389"/>
    </location>
</feature>